<dbReference type="InterPro" id="IPR001096">
    <property type="entry name" value="Peptidase_C13"/>
</dbReference>
<dbReference type="AlphaFoldDB" id="A0A1I7ZHL3"/>
<dbReference type="UniPathway" id="UPA00196"/>
<evidence type="ECO:0000313" key="7">
    <source>
        <dbReference type="Proteomes" id="UP000095287"/>
    </source>
</evidence>
<keyword evidence="4 6" id="KW-0732">Signal</keyword>
<organism evidence="7 8">
    <name type="scientific">Steinernema glaseri</name>
    <dbReference type="NCBI Taxonomy" id="37863"/>
    <lineage>
        <taxon>Eukaryota</taxon>
        <taxon>Metazoa</taxon>
        <taxon>Ecdysozoa</taxon>
        <taxon>Nematoda</taxon>
        <taxon>Chromadorea</taxon>
        <taxon>Rhabditida</taxon>
        <taxon>Tylenchina</taxon>
        <taxon>Panagrolaimomorpha</taxon>
        <taxon>Strongyloidoidea</taxon>
        <taxon>Steinernematidae</taxon>
        <taxon>Steinernema</taxon>
    </lineage>
</organism>
<dbReference type="InterPro" id="IPR028361">
    <property type="entry name" value="GPI_transamidase"/>
</dbReference>
<dbReference type="GO" id="GO:0006506">
    <property type="term" value="P:GPI anchor biosynthetic process"/>
    <property type="evidence" value="ECO:0007669"/>
    <property type="project" value="UniProtKB-UniPathway"/>
</dbReference>
<dbReference type="GO" id="GO:0006508">
    <property type="term" value="P:proteolysis"/>
    <property type="evidence" value="ECO:0007669"/>
    <property type="project" value="InterPro"/>
</dbReference>
<evidence type="ECO:0000256" key="4">
    <source>
        <dbReference type="ARBA" id="ARBA00022729"/>
    </source>
</evidence>
<dbReference type="Gene3D" id="3.40.50.1460">
    <property type="match status" value="1"/>
</dbReference>
<comment type="pathway">
    <text evidence="1">Glycolipid biosynthesis; glycosylphosphatidylinositol-anchor biosynthesis.</text>
</comment>
<dbReference type="GO" id="GO:0016255">
    <property type="term" value="P:attachment of GPI anchor to protein"/>
    <property type="evidence" value="ECO:0007669"/>
    <property type="project" value="InterPro"/>
</dbReference>
<feature type="signal peptide" evidence="6">
    <location>
        <begin position="1"/>
        <end position="19"/>
    </location>
</feature>
<evidence type="ECO:0000256" key="3">
    <source>
        <dbReference type="ARBA" id="ARBA00022502"/>
    </source>
</evidence>
<proteinExistence type="inferred from homology"/>
<protein>
    <submittedName>
        <fullName evidence="8">GPI-anchor transamidase</fullName>
    </submittedName>
</protein>
<dbReference type="FunFam" id="3.40.50.1460:FF:000016">
    <property type="entry name" value="GPI-anchor transamidase, putative"/>
    <property type="match status" value="1"/>
</dbReference>
<dbReference type="Proteomes" id="UP000095287">
    <property type="component" value="Unplaced"/>
</dbReference>
<dbReference type="PIRSF" id="PIRSF019663">
    <property type="entry name" value="Legumain"/>
    <property type="match status" value="1"/>
</dbReference>
<evidence type="ECO:0000256" key="6">
    <source>
        <dbReference type="SAM" id="SignalP"/>
    </source>
</evidence>
<feature type="active site" description="Nucleophile" evidence="5">
    <location>
        <position position="197"/>
    </location>
</feature>
<dbReference type="Pfam" id="PF01650">
    <property type="entry name" value="Peptidase_C13"/>
    <property type="match status" value="1"/>
</dbReference>
<dbReference type="PANTHER" id="PTHR48067">
    <property type="entry name" value="GPI-ANCHOR TRANSAMIDASE"/>
    <property type="match status" value="1"/>
</dbReference>
<dbReference type="PRINTS" id="PR00776">
    <property type="entry name" value="HEMOGLOBNASE"/>
</dbReference>
<dbReference type="PANTHER" id="PTHR48067:SF1">
    <property type="entry name" value="GPI-ANCHOR TRANSAMIDASE"/>
    <property type="match status" value="1"/>
</dbReference>
<accession>A0A1I7ZHL3</accession>
<feature type="active site" evidence="5">
    <location>
        <position position="155"/>
    </location>
</feature>
<sequence>MRALLLFALLLGVQGITRSVDRTVKDFFEAPGHTNNWAVLVCTSRFWLNYRHVANVLSLYHSIKRLGIPDSNIIMMLADDIPCNHRNPYPGSVFGRAENRFNLYGNDIEVDYRGYEVTVENFIRVMTGRVHPATPRSKRLLSDHQSNVLVYLTGHGGPHFMKFQDSAEITSQDVADMIEAMFQGNRYHELLFIADSCKSATMYGNIYSPNVLATSSSLADEDAFSHHIDHSLGVHVIDRYTYYTVDFLEKEVRSLQANKSMVDYFDSCSYRQCASHVGVRTDLYQKNPERVRLTDFFGSNRKIRAVNEDIEFDDEWMASSPEATTGYTSETLLQFERAQVGVDESSCVMGVCAF</sequence>
<evidence type="ECO:0000256" key="5">
    <source>
        <dbReference type="PIRSR" id="PIRSR019663-1"/>
    </source>
</evidence>
<dbReference type="GO" id="GO:0042765">
    <property type="term" value="C:GPI-anchor transamidase complex"/>
    <property type="evidence" value="ECO:0007669"/>
    <property type="project" value="InterPro"/>
</dbReference>
<comment type="similarity">
    <text evidence="2">Belongs to the peptidase C13 family.</text>
</comment>
<feature type="chain" id="PRO_5028221074" evidence="6">
    <location>
        <begin position="20"/>
        <end position="354"/>
    </location>
</feature>
<evidence type="ECO:0000313" key="8">
    <source>
        <dbReference type="WBParaSite" id="L893_g26282.t1"/>
    </source>
</evidence>
<dbReference type="PIRSF" id="PIRSF500138">
    <property type="entry name" value="GPI8"/>
    <property type="match status" value="1"/>
</dbReference>
<dbReference type="GO" id="GO:0003923">
    <property type="term" value="F:GPI-anchor transamidase activity"/>
    <property type="evidence" value="ECO:0007669"/>
    <property type="project" value="InterPro"/>
</dbReference>
<name>A0A1I7ZHL3_9BILA</name>
<keyword evidence="7" id="KW-1185">Reference proteome</keyword>
<evidence type="ECO:0000256" key="1">
    <source>
        <dbReference type="ARBA" id="ARBA00004687"/>
    </source>
</evidence>
<dbReference type="WBParaSite" id="L893_g26282.t1">
    <property type="protein sequence ID" value="L893_g26282.t1"/>
    <property type="gene ID" value="L893_g26282"/>
</dbReference>
<reference evidence="8" key="1">
    <citation type="submission" date="2016-11" db="UniProtKB">
        <authorList>
            <consortium name="WormBaseParasite"/>
        </authorList>
    </citation>
    <scope>IDENTIFICATION</scope>
</reference>
<keyword evidence="3" id="KW-0337">GPI-anchor biosynthesis</keyword>
<evidence type="ECO:0000256" key="2">
    <source>
        <dbReference type="ARBA" id="ARBA00009941"/>
    </source>
</evidence>